<dbReference type="EMBL" id="FOXV01000002">
    <property type="protein sequence ID" value="SFQ14115.1"/>
    <property type="molecule type" value="Genomic_DNA"/>
</dbReference>
<name>A0A1I5W316_9RHOB</name>
<dbReference type="AlphaFoldDB" id="A0A1I5W316"/>
<dbReference type="RefSeq" id="WP_093009379.1">
    <property type="nucleotide sequence ID" value="NZ_FOXV01000002.1"/>
</dbReference>
<protein>
    <recommendedName>
        <fullName evidence="3">ArsR family transcriptional regulator</fullName>
    </recommendedName>
</protein>
<dbReference type="Proteomes" id="UP000243106">
    <property type="component" value="Unassembled WGS sequence"/>
</dbReference>
<reference evidence="2" key="1">
    <citation type="submission" date="2016-10" db="EMBL/GenBank/DDBJ databases">
        <authorList>
            <person name="Varghese N."/>
            <person name="Submissions S."/>
        </authorList>
    </citation>
    <scope>NUCLEOTIDE SEQUENCE [LARGE SCALE GENOMIC DNA]</scope>
    <source>
        <strain evidence="2">JCM 10271</strain>
    </source>
</reference>
<keyword evidence="2" id="KW-1185">Reference proteome</keyword>
<evidence type="ECO:0000313" key="2">
    <source>
        <dbReference type="Proteomes" id="UP000243106"/>
    </source>
</evidence>
<dbReference type="STRING" id="93684.SAMN05421853_10296"/>
<evidence type="ECO:0000313" key="1">
    <source>
        <dbReference type="EMBL" id="SFQ14115.1"/>
    </source>
</evidence>
<sequence>MDNETTLHRRLAILRHLEKAADYTANSSILLDVVRGVGVSSTEDQLRSALAWLDEQELITLTDLETVSVATATTRGVDVALGRALHPGVKRPSPRG</sequence>
<evidence type="ECO:0008006" key="3">
    <source>
        <dbReference type="Google" id="ProtNLM"/>
    </source>
</evidence>
<proteinExistence type="predicted"/>
<gene>
    <name evidence="1" type="ORF">SAMN05421853_10296</name>
</gene>
<accession>A0A1I5W316</accession>
<organism evidence="1 2">
    <name type="scientific">Roseivivax halotolerans</name>
    <dbReference type="NCBI Taxonomy" id="93684"/>
    <lineage>
        <taxon>Bacteria</taxon>
        <taxon>Pseudomonadati</taxon>
        <taxon>Pseudomonadota</taxon>
        <taxon>Alphaproteobacteria</taxon>
        <taxon>Rhodobacterales</taxon>
        <taxon>Roseobacteraceae</taxon>
        <taxon>Roseivivax</taxon>
    </lineage>
</organism>